<keyword evidence="1" id="KW-0812">Transmembrane</keyword>
<dbReference type="EMBL" id="JANJOU010000001">
    <property type="protein sequence ID" value="MCR0980597.1"/>
    <property type="molecule type" value="Genomic_DNA"/>
</dbReference>
<protein>
    <submittedName>
        <fullName evidence="2">Uncharacterized protein</fullName>
    </submittedName>
</protein>
<feature type="transmembrane region" description="Helical" evidence="1">
    <location>
        <begin position="39"/>
        <end position="59"/>
    </location>
</feature>
<evidence type="ECO:0000313" key="2">
    <source>
        <dbReference type="EMBL" id="MCR0980597.1"/>
    </source>
</evidence>
<proteinExistence type="predicted"/>
<keyword evidence="1" id="KW-1133">Transmembrane helix</keyword>
<keyword evidence="3" id="KW-1185">Reference proteome</keyword>
<sequence length="67" mass="7087">MRDQTMPTAAPHPEEMRAEMELRVGSSTVLRTSARATPAGLIAAGILVSAVLLSTAALVRAARDRSR</sequence>
<dbReference type="Proteomes" id="UP001524642">
    <property type="component" value="Unassembled WGS sequence"/>
</dbReference>
<gene>
    <name evidence="2" type="ORF">NRP21_00860</name>
</gene>
<reference evidence="2 3" key="1">
    <citation type="submission" date="2022-06" db="EMBL/GenBank/DDBJ databases">
        <title>Roseomonas CN29.</title>
        <authorList>
            <person name="Cheng Y."/>
            <person name="He X."/>
        </authorList>
    </citation>
    <scope>NUCLEOTIDE SEQUENCE [LARGE SCALE GENOMIC DNA]</scope>
    <source>
        <strain evidence="2 3">CN29</strain>
    </source>
</reference>
<keyword evidence="1" id="KW-0472">Membrane</keyword>
<evidence type="ECO:0000313" key="3">
    <source>
        <dbReference type="Proteomes" id="UP001524642"/>
    </source>
</evidence>
<accession>A0ABT1X095</accession>
<comment type="caution">
    <text evidence="2">The sequence shown here is derived from an EMBL/GenBank/DDBJ whole genome shotgun (WGS) entry which is preliminary data.</text>
</comment>
<evidence type="ECO:0000256" key="1">
    <source>
        <dbReference type="SAM" id="Phobius"/>
    </source>
</evidence>
<organism evidence="2 3">
    <name type="scientific">Roseomonas populi</name>
    <dbReference type="NCBI Taxonomy" id="3121582"/>
    <lineage>
        <taxon>Bacteria</taxon>
        <taxon>Pseudomonadati</taxon>
        <taxon>Pseudomonadota</taxon>
        <taxon>Alphaproteobacteria</taxon>
        <taxon>Acetobacterales</taxon>
        <taxon>Roseomonadaceae</taxon>
        <taxon>Roseomonas</taxon>
    </lineage>
</organism>
<dbReference type="RefSeq" id="WP_257714280.1">
    <property type="nucleotide sequence ID" value="NZ_JANJOU010000001.1"/>
</dbReference>
<name>A0ABT1X095_9PROT</name>